<evidence type="ECO:0000256" key="1">
    <source>
        <dbReference type="SAM" id="MobiDB-lite"/>
    </source>
</evidence>
<feature type="compositionally biased region" description="Polar residues" evidence="1">
    <location>
        <begin position="7"/>
        <end position="25"/>
    </location>
</feature>
<dbReference type="Proteomes" id="UP001149140">
    <property type="component" value="Unassembled WGS sequence"/>
</dbReference>
<organism evidence="3 4">
    <name type="scientific">Solirubrobacter ginsenosidimutans</name>
    <dbReference type="NCBI Taxonomy" id="490573"/>
    <lineage>
        <taxon>Bacteria</taxon>
        <taxon>Bacillati</taxon>
        <taxon>Actinomycetota</taxon>
        <taxon>Thermoleophilia</taxon>
        <taxon>Solirubrobacterales</taxon>
        <taxon>Solirubrobacteraceae</taxon>
        <taxon>Solirubrobacter</taxon>
    </lineage>
</organism>
<evidence type="ECO:0000259" key="2">
    <source>
        <dbReference type="Pfam" id="PF19040"/>
    </source>
</evidence>
<sequence length="260" mass="27968">MDDALSKTVTPRPSSARTLPNSPCRSISRGSPAVCRFGADVPASFALVGDSHAGHWRAAFEHLALAKGWGGVSITRTSCPLQQALRDLPEPRRTQCGRWKNDVFAWFAAHPEIGTVFVAGLSGGSGVVPRREQSRYSAGVDGYLDAWRALGARRVVALRDTPRFRGDTDTCIERALRRRQEAGTRCAVPRAFGLSRDPIVGAAARAGAPVLDLTPFFCDSRCYPVVGGALVVRDANHMTGVFSSTLGPYVLRAFDRLTGS</sequence>
<gene>
    <name evidence="3" type="ORF">OM076_05535</name>
</gene>
<keyword evidence="3" id="KW-0378">Hydrolase</keyword>
<name>A0A9X3MP46_9ACTN</name>
<dbReference type="AlphaFoldDB" id="A0A9X3MP46"/>
<accession>A0A9X3MP46</accession>
<comment type="caution">
    <text evidence="3">The sequence shown here is derived from an EMBL/GenBank/DDBJ whole genome shotgun (WGS) entry which is preliminary data.</text>
</comment>
<dbReference type="RefSeq" id="WP_270038485.1">
    <property type="nucleotide sequence ID" value="NZ_JAPDOD010000003.1"/>
</dbReference>
<proteinExistence type="predicted"/>
<dbReference type="InterPro" id="IPR043968">
    <property type="entry name" value="SGNH"/>
</dbReference>
<evidence type="ECO:0000313" key="3">
    <source>
        <dbReference type="EMBL" id="MDA0159715.1"/>
    </source>
</evidence>
<protein>
    <submittedName>
        <fullName evidence="3">SGNH hydrolase domain-containing protein</fullName>
    </submittedName>
</protein>
<keyword evidence="4" id="KW-1185">Reference proteome</keyword>
<feature type="region of interest" description="Disordered" evidence="1">
    <location>
        <begin position="1"/>
        <end position="25"/>
    </location>
</feature>
<reference evidence="3" key="1">
    <citation type="submission" date="2022-10" db="EMBL/GenBank/DDBJ databases">
        <title>The WGS of Solirubrobacter ginsenosidimutans DSM 21036.</title>
        <authorList>
            <person name="Jiang Z."/>
        </authorList>
    </citation>
    <scope>NUCLEOTIDE SEQUENCE</scope>
    <source>
        <strain evidence="3">DSM 21036</strain>
    </source>
</reference>
<dbReference type="GO" id="GO:0016787">
    <property type="term" value="F:hydrolase activity"/>
    <property type="evidence" value="ECO:0007669"/>
    <property type="project" value="UniProtKB-KW"/>
</dbReference>
<evidence type="ECO:0000313" key="4">
    <source>
        <dbReference type="Proteomes" id="UP001149140"/>
    </source>
</evidence>
<feature type="domain" description="SGNH" evidence="2">
    <location>
        <begin position="31"/>
        <end position="250"/>
    </location>
</feature>
<dbReference type="Pfam" id="PF19040">
    <property type="entry name" value="SGNH"/>
    <property type="match status" value="1"/>
</dbReference>
<dbReference type="EMBL" id="JAPDOD010000003">
    <property type="protein sequence ID" value="MDA0159715.1"/>
    <property type="molecule type" value="Genomic_DNA"/>
</dbReference>